<accession>A0ABP5JZH7</accession>
<dbReference type="SUPFAM" id="SSF49879">
    <property type="entry name" value="SMAD/FHA domain"/>
    <property type="match status" value="1"/>
</dbReference>
<dbReference type="Pfam" id="PF00498">
    <property type="entry name" value="FHA"/>
    <property type="match status" value="1"/>
</dbReference>
<feature type="region of interest" description="Disordered" evidence="2">
    <location>
        <begin position="19"/>
        <end position="142"/>
    </location>
</feature>
<dbReference type="InterPro" id="IPR000253">
    <property type="entry name" value="FHA_dom"/>
</dbReference>
<dbReference type="Proteomes" id="UP001500897">
    <property type="component" value="Unassembled WGS sequence"/>
</dbReference>
<feature type="compositionally biased region" description="Low complexity" evidence="2">
    <location>
        <begin position="231"/>
        <end position="296"/>
    </location>
</feature>
<feature type="domain" description="FHA" evidence="3">
    <location>
        <begin position="410"/>
        <end position="466"/>
    </location>
</feature>
<feature type="compositionally biased region" description="Pro residues" evidence="2">
    <location>
        <begin position="324"/>
        <end position="333"/>
    </location>
</feature>
<dbReference type="InterPro" id="IPR008984">
    <property type="entry name" value="SMAD_FHA_dom_sf"/>
</dbReference>
<feature type="compositionally biased region" description="Low complexity" evidence="2">
    <location>
        <begin position="32"/>
        <end position="55"/>
    </location>
</feature>
<dbReference type="Gene3D" id="2.60.200.20">
    <property type="match status" value="1"/>
</dbReference>
<feature type="compositionally biased region" description="Low complexity" evidence="2">
    <location>
        <begin position="303"/>
        <end position="313"/>
    </location>
</feature>
<feature type="compositionally biased region" description="Polar residues" evidence="2">
    <location>
        <begin position="337"/>
        <end position="347"/>
    </location>
</feature>
<dbReference type="RefSeq" id="WP_344558701.1">
    <property type="nucleotide sequence ID" value="NZ_BAAANS010000087.1"/>
</dbReference>
<evidence type="ECO:0000256" key="2">
    <source>
        <dbReference type="SAM" id="MobiDB-lite"/>
    </source>
</evidence>
<dbReference type="PROSITE" id="PS50006">
    <property type="entry name" value="FHA_DOMAIN"/>
    <property type="match status" value="1"/>
</dbReference>
<dbReference type="CDD" id="cd00060">
    <property type="entry name" value="FHA"/>
    <property type="match status" value="1"/>
</dbReference>
<comment type="caution">
    <text evidence="4">The sequence shown here is derived from an EMBL/GenBank/DDBJ whole genome shotgun (WGS) entry which is preliminary data.</text>
</comment>
<feature type="compositionally biased region" description="Pro residues" evidence="2">
    <location>
        <begin position="173"/>
        <end position="191"/>
    </location>
</feature>
<dbReference type="EMBL" id="BAAANS010000087">
    <property type="protein sequence ID" value="GAA2122714.1"/>
    <property type="molecule type" value="Genomic_DNA"/>
</dbReference>
<protein>
    <recommendedName>
        <fullName evidence="3">FHA domain-containing protein</fullName>
    </recommendedName>
</protein>
<feature type="compositionally biased region" description="Pro residues" evidence="2">
    <location>
        <begin position="120"/>
        <end position="133"/>
    </location>
</feature>
<gene>
    <name evidence="4" type="ORF">GCM10009759_73350</name>
</gene>
<evidence type="ECO:0000256" key="1">
    <source>
        <dbReference type="ARBA" id="ARBA00022553"/>
    </source>
</evidence>
<sequence>MPICPRGHESQAEDWCDYCGFPMTPPPGLAIPGFPNGPAQPGAQGQPGAQAHPGGPAAPPPGPPGPPPYTSSGYPPVGPGPGSTPPSGTPAGGGGYFEPRRTPTPPAGTPTGPAAGAPGAPGPYGAPPPPPPTTGLVTCPICRSPQTGRYCEECGYDYNLATSARPPGAGPGHQPPPAPPQAQRPPQPQPQPQQGYGFPPPAATPPAAPSAFEPPAPPPYEQRPPQPPQSPYEQHQQQHQQRPPYEQPQQPQQPHAPQSPYEQQRPPYEQPQQPQSPYGQPGHPGRPGYPAAQAAPAAPPAPAFDKPPAAGFPDIDYERTGPVYPEPSAPPAGRPAQSGSDSGTSFRLSPPGQQPGAAPQQQRATWFAVVAPDHEYFTDMMTRSGPEAAGLYFPQYTSERRIQLTGRGQLRIGRRSQQRGTVPEIDLSVSPEDPGASHHHALLAEQPDGSWVVVDQDSTNGTTMNGGADTLPPHTAIPLNDGDRIHVGAWTTITVHLA</sequence>
<evidence type="ECO:0000313" key="4">
    <source>
        <dbReference type="EMBL" id="GAA2122714.1"/>
    </source>
</evidence>
<keyword evidence="1" id="KW-0597">Phosphoprotein</keyword>
<evidence type="ECO:0000313" key="5">
    <source>
        <dbReference type="Proteomes" id="UP001500897"/>
    </source>
</evidence>
<feature type="compositionally biased region" description="Pro residues" evidence="2">
    <location>
        <begin position="198"/>
        <end position="230"/>
    </location>
</feature>
<feature type="compositionally biased region" description="Pro residues" evidence="2">
    <location>
        <begin position="76"/>
        <end position="88"/>
    </location>
</feature>
<feature type="region of interest" description="Disordered" evidence="2">
    <location>
        <begin position="159"/>
        <end position="363"/>
    </location>
</feature>
<feature type="compositionally biased region" description="Low complexity" evidence="2">
    <location>
        <begin position="350"/>
        <end position="362"/>
    </location>
</feature>
<proteinExistence type="predicted"/>
<feature type="compositionally biased region" description="Low complexity" evidence="2">
    <location>
        <begin position="109"/>
        <end position="118"/>
    </location>
</feature>
<evidence type="ECO:0000259" key="3">
    <source>
        <dbReference type="PROSITE" id="PS50006"/>
    </source>
</evidence>
<feature type="compositionally biased region" description="Pro residues" evidence="2">
    <location>
        <begin position="56"/>
        <end position="69"/>
    </location>
</feature>
<keyword evidence="5" id="KW-1185">Reference proteome</keyword>
<name>A0ABP5JZH7_9ACTN</name>
<reference evidence="5" key="1">
    <citation type="journal article" date="2019" name="Int. J. Syst. Evol. Microbiol.">
        <title>The Global Catalogue of Microorganisms (GCM) 10K type strain sequencing project: providing services to taxonomists for standard genome sequencing and annotation.</title>
        <authorList>
            <consortium name="The Broad Institute Genomics Platform"/>
            <consortium name="The Broad Institute Genome Sequencing Center for Infectious Disease"/>
            <person name="Wu L."/>
            <person name="Ma J."/>
        </authorList>
    </citation>
    <scope>NUCLEOTIDE SEQUENCE [LARGE SCALE GENOMIC DNA]</scope>
    <source>
        <strain evidence="5">JCM 14559</strain>
    </source>
</reference>
<organism evidence="4 5">
    <name type="scientific">Kitasatospora saccharophila</name>
    <dbReference type="NCBI Taxonomy" id="407973"/>
    <lineage>
        <taxon>Bacteria</taxon>
        <taxon>Bacillati</taxon>
        <taxon>Actinomycetota</taxon>
        <taxon>Actinomycetes</taxon>
        <taxon>Kitasatosporales</taxon>
        <taxon>Streptomycetaceae</taxon>
        <taxon>Kitasatospora</taxon>
    </lineage>
</organism>